<protein>
    <submittedName>
        <fullName evidence="3">Uncharacterized protein</fullName>
    </submittedName>
</protein>
<keyword evidence="2" id="KW-1133">Transmembrane helix</keyword>
<keyword evidence="2" id="KW-0812">Transmembrane</keyword>
<accession>A0A2L0F607</accession>
<feature type="region of interest" description="Disordered" evidence="1">
    <location>
        <begin position="189"/>
        <end position="248"/>
    </location>
</feature>
<gene>
    <name evidence="3" type="ORF">SOCE26_084720</name>
</gene>
<sequence>MRCGDGGKAVAVSRAKGPWTAAPAAATACVLGCALLGCTSGRTLYAPRYVARGELTASYDNGFALWAGGQKVAESYHYDGLEQFVRCVPEAREHAREAARSGRSATTYSTLGAVLGIAGLGGFAGLYFYDKDNGAMAAFLGTGIAVAVTGVVLGGLSRPAKESAHGHALDAMNYYNDAVGSLGATCDDLTYPAPAGPEPPAGPELPPPPPPPPAPPEGDAPPEPAAAPPASPEDEPPSPAERPGAPPP</sequence>
<dbReference type="Proteomes" id="UP000238348">
    <property type="component" value="Chromosome"/>
</dbReference>
<evidence type="ECO:0000256" key="2">
    <source>
        <dbReference type="SAM" id="Phobius"/>
    </source>
</evidence>
<feature type="transmembrane region" description="Helical" evidence="2">
    <location>
        <begin position="108"/>
        <end position="129"/>
    </location>
</feature>
<feature type="compositionally biased region" description="Pro residues" evidence="1">
    <location>
        <begin position="194"/>
        <end position="248"/>
    </location>
</feature>
<evidence type="ECO:0000256" key="1">
    <source>
        <dbReference type="SAM" id="MobiDB-lite"/>
    </source>
</evidence>
<keyword evidence="2" id="KW-0472">Membrane</keyword>
<feature type="transmembrane region" description="Helical" evidence="2">
    <location>
        <begin position="135"/>
        <end position="156"/>
    </location>
</feature>
<dbReference type="EMBL" id="CP012673">
    <property type="protein sequence ID" value="AUX46962.1"/>
    <property type="molecule type" value="Genomic_DNA"/>
</dbReference>
<name>A0A2L0F607_SORCE</name>
<evidence type="ECO:0000313" key="3">
    <source>
        <dbReference type="EMBL" id="AUX46962.1"/>
    </source>
</evidence>
<evidence type="ECO:0000313" key="4">
    <source>
        <dbReference type="Proteomes" id="UP000238348"/>
    </source>
</evidence>
<reference evidence="3 4" key="1">
    <citation type="submission" date="2015-09" db="EMBL/GenBank/DDBJ databases">
        <title>Sorangium comparison.</title>
        <authorList>
            <person name="Zaburannyi N."/>
            <person name="Bunk B."/>
            <person name="Overmann J."/>
            <person name="Mueller R."/>
        </authorList>
    </citation>
    <scope>NUCLEOTIDE SEQUENCE [LARGE SCALE GENOMIC DNA]</scope>
    <source>
        <strain evidence="3 4">So ce26</strain>
    </source>
</reference>
<dbReference type="AlphaFoldDB" id="A0A2L0F607"/>
<organism evidence="3 4">
    <name type="scientific">Sorangium cellulosum</name>
    <name type="common">Polyangium cellulosum</name>
    <dbReference type="NCBI Taxonomy" id="56"/>
    <lineage>
        <taxon>Bacteria</taxon>
        <taxon>Pseudomonadati</taxon>
        <taxon>Myxococcota</taxon>
        <taxon>Polyangia</taxon>
        <taxon>Polyangiales</taxon>
        <taxon>Polyangiaceae</taxon>
        <taxon>Sorangium</taxon>
    </lineage>
</organism>
<dbReference type="PROSITE" id="PS51257">
    <property type="entry name" value="PROKAR_LIPOPROTEIN"/>
    <property type="match status" value="1"/>
</dbReference>
<proteinExistence type="predicted"/>